<dbReference type="InterPro" id="IPR017475">
    <property type="entry name" value="EPS_sugar_tfrase"/>
</dbReference>
<evidence type="ECO:0000313" key="9">
    <source>
        <dbReference type="EMBL" id="BBY78758.1"/>
    </source>
</evidence>
<evidence type="ECO:0000256" key="1">
    <source>
        <dbReference type="ARBA" id="ARBA00004141"/>
    </source>
</evidence>
<dbReference type="GO" id="GO:0016780">
    <property type="term" value="F:phosphotransferase activity, for other substituted phosphate groups"/>
    <property type="evidence" value="ECO:0007669"/>
    <property type="project" value="TreeGrafter"/>
</dbReference>
<keyword evidence="5 7" id="KW-1133">Transmembrane helix</keyword>
<reference evidence="9 10" key="1">
    <citation type="journal article" date="2019" name="Emerg. Microbes Infect.">
        <title>Comprehensive subspecies identification of 175 nontuberculous mycobacteria species based on 7547 genomic profiles.</title>
        <authorList>
            <person name="Matsumoto Y."/>
            <person name="Kinjo T."/>
            <person name="Motooka D."/>
            <person name="Nabeya D."/>
            <person name="Jung N."/>
            <person name="Uechi K."/>
            <person name="Horii T."/>
            <person name="Iida T."/>
            <person name="Fujita J."/>
            <person name="Nakamura S."/>
        </authorList>
    </citation>
    <scope>NUCLEOTIDE SEQUENCE [LARGE SCALE GENOMIC DNA]</scope>
    <source>
        <strain evidence="9 10">JCM 6367</strain>
    </source>
</reference>
<evidence type="ECO:0000313" key="10">
    <source>
        <dbReference type="Proteomes" id="UP000466554"/>
    </source>
</evidence>
<dbReference type="AlphaFoldDB" id="A0A7I7UBF8"/>
<feature type="domain" description="Bacterial sugar transferase" evidence="8">
    <location>
        <begin position="319"/>
        <end position="507"/>
    </location>
</feature>
<evidence type="ECO:0000256" key="7">
    <source>
        <dbReference type="SAM" id="Phobius"/>
    </source>
</evidence>
<feature type="transmembrane region" description="Helical" evidence="7">
    <location>
        <begin position="81"/>
        <end position="99"/>
    </location>
</feature>
<dbReference type="GO" id="GO:0016020">
    <property type="term" value="C:membrane"/>
    <property type="evidence" value="ECO:0007669"/>
    <property type="project" value="UniProtKB-SubCell"/>
</dbReference>
<feature type="transmembrane region" description="Helical" evidence="7">
    <location>
        <begin position="321"/>
        <end position="345"/>
    </location>
</feature>
<evidence type="ECO:0000256" key="6">
    <source>
        <dbReference type="ARBA" id="ARBA00023136"/>
    </source>
</evidence>
<evidence type="ECO:0000256" key="3">
    <source>
        <dbReference type="ARBA" id="ARBA00022679"/>
    </source>
</evidence>
<evidence type="ECO:0000256" key="5">
    <source>
        <dbReference type="ARBA" id="ARBA00022989"/>
    </source>
</evidence>
<evidence type="ECO:0000256" key="4">
    <source>
        <dbReference type="ARBA" id="ARBA00022692"/>
    </source>
</evidence>
<comment type="similarity">
    <text evidence="2">Belongs to the bacterial sugar transferase family.</text>
</comment>
<evidence type="ECO:0000256" key="2">
    <source>
        <dbReference type="ARBA" id="ARBA00006464"/>
    </source>
</evidence>
<protein>
    <submittedName>
        <fullName evidence="9">Polyprenyl glycosylphosphotransferase</fullName>
    </submittedName>
</protein>
<dbReference type="EMBL" id="AP022598">
    <property type="protein sequence ID" value="BBY78758.1"/>
    <property type="molecule type" value="Genomic_DNA"/>
</dbReference>
<keyword evidence="6 7" id="KW-0472">Membrane</keyword>
<proteinExistence type="inferred from homology"/>
<sequence>MGWDKVCSARGTTNGGRMTAVNDRLDVSANIVPIPNKVPSWQRSYSRRLVAIDFVAVVAAVGLAQWMRFGGLGGEVSTFRSLDYAFVSAGIALLWMAALSINNSRSTRIIGSGAEEYRRVWLATLSVFGGVAILSMLFKLEIARGYLMIALPAGLLFLGLLRWLARKAVIRAREKHGRCITRLLVVGSPSAVRDLTTSLVRDAGSEYEVVGACTPGPAQRARIDVPGFGPIPTFGDESNVVGAVTATNSHAVAVTATERLNGRGIRDLSWELEKLDIDLLVAPGVVDIAGPRLQMRPVAGLPLIHVEKPQYHGAKRFQKRLFDIVFSSAVLVFGLPLLIPIAIVIKLTSRGPVFYRSERIGLDGNPFEMIKFRTMVDGADQMVKDLAARNESQGGVLFKIREDPRVTPFGRLLRKYSIDELPQFINVLKRDMSVVGPRPPLAREVKTYDDYAKRRLLVRPGITGLWQVSGRSDLSWEDSVRLDLFYVENWSMVSDLLIAVKTVKAVFTHSGAY</sequence>
<dbReference type="InterPro" id="IPR003362">
    <property type="entry name" value="Bact_transf"/>
</dbReference>
<evidence type="ECO:0000259" key="8">
    <source>
        <dbReference type="Pfam" id="PF02397"/>
    </source>
</evidence>
<organism evidence="9 10">
    <name type="scientific">Mycolicibacterium parafortuitum</name>
    <name type="common">Mycobacterium parafortuitum</name>
    <dbReference type="NCBI Taxonomy" id="39692"/>
    <lineage>
        <taxon>Bacteria</taxon>
        <taxon>Bacillati</taxon>
        <taxon>Actinomycetota</taxon>
        <taxon>Actinomycetes</taxon>
        <taxon>Mycobacteriales</taxon>
        <taxon>Mycobacteriaceae</taxon>
        <taxon>Mycolicibacterium</taxon>
    </lineage>
</organism>
<keyword evidence="4 7" id="KW-0812">Transmembrane</keyword>
<comment type="subcellular location">
    <subcellularLocation>
        <location evidence="1">Membrane</location>
        <topology evidence="1">Multi-pass membrane protein</topology>
    </subcellularLocation>
</comment>
<dbReference type="Proteomes" id="UP000466554">
    <property type="component" value="Chromosome"/>
</dbReference>
<name>A0A7I7UBF8_MYCPF</name>
<gene>
    <name evidence="9" type="ORF">MPRF_56570</name>
</gene>
<dbReference type="PANTHER" id="PTHR30576:SF10">
    <property type="entry name" value="SLL5057 PROTEIN"/>
    <property type="match status" value="1"/>
</dbReference>
<accession>A0A7I7UBF8</accession>
<keyword evidence="3 9" id="KW-0808">Transferase</keyword>
<feature type="transmembrane region" description="Helical" evidence="7">
    <location>
        <begin position="120"/>
        <end position="140"/>
    </location>
</feature>
<dbReference type="NCBIfam" id="TIGR03025">
    <property type="entry name" value="EPS_sugtrans"/>
    <property type="match status" value="1"/>
</dbReference>
<dbReference type="PANTHER" id="PTHR30576">
    <property type="entry name" value="COLANIC BIOSYNTHESIS UDP-GLUCOSE LIPID CARRIER TRANSFERASE"/>
    <property type="match status" value="1"/>
</dbReference>
<dbReference type="Pfam" id="PF02397">
    <property type="entry name" value="Bac_transf"/>
    <property type="match status" value="1"/>
</dbReference>
<feature type="transmembrane region" description="Helical" evidence="7">
    <location>
        <begin position="49"/>
        <end position="69"/>
    </location>
</feature>
<feature type="transmembrane region" description="Helical" evidence="7">
    <location>
        <begin position="146"/>
        <end position="165"/>
    </location>
</feature>